<dbReference type="AlphaFoldDB" id="A0A3A4R8Q2"/>
<dbReference type="Proteomes" id="UP000266426">
    <property type="component" value="Unassembled WGS sequence"/>
</dbReference>
<gene>
    <name evidence="7" type="ORF">C4541_02615</name>
</gene>
<keyword evidence="2 5" id="KW-0812">Transmembrane</keyword>
<dbReference type="GO" id="GO:0140359">
    <property type="term" value="F:ABC-type transporter activity"/>
    <property type="evidence" value="ECO:0007669"/>
    <property type="project" value="InterPro"/>
</dbReference>
<feature type="transmembrane region" description="Helical" evidence="5">
    <location>
        <begin position="69"/>
        <end position="88"/>
    </location>
</feature>
<dbReference type="InterPro" id="IPR000412">
    <property type="entry name" value="ABC_2_transport"/>
</dbReference>
<dbReference type="InterPro" id="IPR047817">
    <property type="entry name" value="ABC2_TM_bact-type"/>
</dbReference>
<keyword evidence="4 5" id="KW-0472">Membrane</keyword>
<dbReference type="Pfam" id="PF01061">
    <property type="entry name" value="ABC2_membrane"/>
    <property type="match status" value="1"/>
</dbReference>
<feature type="transmembrane region" description="Helical" evidence="5">
    <location>
        <begin position="230"/>
        <end position="252"/>
    </location>
</feature>
<evidence type="ECO:0000256" key="4">
    <source>
        <dbReference type="ARBA" id="ARBA00023136"/>
    </source>
</evidence>
<dbReference type="PIRSF" id="PIRSF006648">
    <property type="entry name" value="DrrB"/>
    <property type="match status" value="1"/>
</dbReference>
<dbReference type="PANTHER" id="PTHR43229:SF2">
    <property type="entry name" value="NODULATION PROTEIN J"/>
    <property type="match status" value="1"/>
</dbReference>
<dbReference type="GO" id="GO:0043190">
    <property type="term" value="C:ATP-binding cassette (ABC) transporter complex"/>
    <property type="evidence" value="ECO:0007669"/>
    <property type="project" value="InterPro"/>
</dbReference>
<reference evidence="7 8" key="1">
    <citation type="journal article" date="2017" name="ISME J.">
        <title>Energy and carbon metabolisms in a deep terrestrial subsurface fluid microbial community.</title>
        <authorList>
            <person name="Momper L."/>
            <person name="Jungbluth S.P."/>
            <person name="Lee M.D."/>
            <person name="Amend J.P."/>
        </authorList>
    </citation>
    <scope>NUCLEOTIDE SEQUENCE [LARGE SCALE GENOMIC DNA]</scope>
    <source>
        <strain evidence="7">SURF_26</strain>
    </source>
</reference>
<evidence type="ECO:0000256" key="3">
    <source>
        <dbReference type="ARBA" id="ARBA00022989"/>
    </source>
</evidence>
<organism evidence="7 8">
    <name type="scientific">Candidatus Auribacter fodinae</name>
    <dbReference type="NCBI Taxonomy" id="2093366"/>
    <lineage>
        <taxon>Bacteria</taxon>
        <taxon>Pseudomonadati</taxon>
        <taxon>Candidatus Auribacterota</taxon>
        <taxon>Candidatus Auribacteria</taxon>
        <taxon>Candidatus Auribacterales</taxon>
        <taxon>Candidatus Auribacteraceae</taxon>
        <taxon>Candidatus Auribacter</taxon>
    </lineage>
</organism>
<feature type="domain" description="ABC transmembrane type-2" evidence="6">
    <location>
        <begin position="29"/>
        <end position="255"/>
    </location>
</feature>
<evidence type="ECO:0000313" key="7">
    <source>
        <dbReference type="EMBL" id="RJP61100.1"/>
    </source>
</evidence>
<feature type="transmembrane region" description="Helical" evidence="5">
    <location>
        <begin position="144"/>
        <end position="164"/>
    </location>
</feature>
<comment type="subcellular location">
    <subcellularLocation>
        <location evidence="5">Cell membrane</location>
        <topology evidence="5">Multi-pass membrane protein</topology>
    </subcellularLocation>
    <subcellularLocation>
        <location evidence="1">Membrane</location>
        <topology evidence="1">Multi-pass membrane protein</topology>
    </subcellularLocation>
</comment>
<feature type="transmembrane region" description="Helical" evidence="5">
    <location>
        <begin position="109"/>
        <end position="138"/>
    </location>
</feature>
<feature type="transmembrane region" description="Helical" evidence="5">
    <location>
        <begin position="27"/>
        <end position="49"/>
    </location>
</feature>
<dbReference type="PRINTS" id="PR00164">
    <property type="entry name" value="ABC2TRNSPORT"/>
</dbReference>
<name>A0A3A4R8Q2_9BACT</name>
<keyword evidence="5" id="KW-1003">Cell membrane</keyword>
<dbReference type="EMBL" id="QZJZ01000016">
    <property type="protein sequence ID" value="RJP61100.1"/>
    <property type="molecule type" value="Genomic_DNA"/>
</dbReference>
<dbReference type="PROSITE" id="PS51012">
    <property type="entry name" value="ABC_TM2"/>
    <property type="match status" value="1"/>
</dbReference>
<keyword evidence="3 5" id="KW-1133">Transmembrane helix</keyword>
<evidence type="ECO:0000313" key="8">
    <source>
        <dbReference type="Proteomes" id="UP000266426"/>
    </source>
</evidence>
<protein>
    <recommendedName>
        <fullName evidence="5">Transport permease protein</fullName>
    </recommendedName>
</protein>
<keyword evidence="5" id="KW-0813">Transport</keyword>
<dbReference type="PANTHER" id="PTHR43229">
    <property type="entry name" value="NODULATION PROTEIN J"/>
    <property type="match status" value="1"/>
</dbReference>
<feature type="transmembrane region" description="Helical" evidence="5">
    <location>
        <begin position="176"/>
        <end position="195"/>
    </location>
</feature>
<comment type="caution">
    <text evidence="7">The sequence shown here is derived from an EMBL/GenBank/DDBJ whole genome shotgun (WGS) entry which is preliminary data.</text>
</comment>
<evidence type="ECO:0000256" key="2">
    <source>
        <dbReference type="ARBA" id="ARBA00022692"/>
    </source>
</evidence>
<comment type="similarity">
    <text evidence="5">Belongs to the ABC-2 integral membrane protein family.</text>
</comment>
<sequence>MKTALPGCAWRIFSVFLRHKKCYTKHLFANGFPPFIEPLLFLAAIGFGLGKYVDTINGVPYSQYIAPGLLASTAMYTSTFELTYAAYIRMEFEKIYDAILSTPIGIKDAFLGEILWAGAKGFFFSSAVLIVITLFGLVKSPFGLLAPFVGFLTGVSFGSMALVVTSYVKDINNFNFYITGCCTPMFFLSGIIIPLDQLPEGLRVLSFFIPLTHCVNLMRELILGSFHMSGIIDLVWLMLFIPVAVSCAIYRIRKRLIV</sequence>
<proteinExistence type="inferred from homology"/>
<dbReference type="InterPro" id="IPR013525">
    <property type="entry name" value="ABC2_TM"/>
</dbReference>
<evidence type="ECO:0000259" key="6">
    <source>
        <dbReference type="PROSITE" id="PS51012"/>
    </source>
</evidence>
<dbReference type="InterPro" id="IPR051784">
    <property type="entry name" value="Nod_factor_ABC_transporter"/>
</dbReference>
<accession>A0A3A4R8Q2</accession>
<evidence type="ECO:0000256" key="5">
    <source>
        <dbReference type="RuleBase" id="RU361157"/>
    </source>
</evidence>
<evidence type="ECO:0000256" key="1">
    <source>
        <dbReference type="ARBA" id="ARBA00004141"/>
    </source>
</evidence>